<sequence length="193" mass="21678">MGPGPDRREQIVTVSATLFATKGIAATTVREIGETAGVFSGSLYHYFPAKNAIVAEILRRYLDDIHTRFAAVTARTHTPEATVRGLITETLTVIELHPNPTAIYQNDRTYLRDNGLLEPVDRSSRSVREYWLAAIREGVADGSLRADVPAEIFYRSVRDSLWATMHWPIRAEHSKEEFAELLITLFFNGFAAR</sequence>
<dbReference type="PANTHER" id="PTHR30055:SF175">
    <property type="entry name" value="HTH-TYPE TRANSCRIPTIONAL REPRESSOR KSTR2"/>
    <property type="match status" value="1"/>
</dbReference>
<protein>
    <submittedName>
        <fullName evidence="5">DNA-binding transcriptional regulator, AcrR family</fullName>
    </submittedName>
</protein>
<dbReference type="KEGG" id="pmad:BAY61_16140"/>
<keyword evidence="4" id="KW-0804">Transcription</keyword>
<dbReference type="InterPro" id="IPR009057">
    <property type="entry name" value="Homeodomain-like_sf"/>
</dbReference>
<keyword evidence="6" id="KW-1185">Reference proteome</keyword>
<dbReference type="RefSeq" id="WP_091804707.1">
    <property type="nucleotide sequence ID" value="NZ_CP016353.1"/>
</dbReference>
<keyword evidence="3 5" id="KW-0238">DNA-binding</keyword>
<dbReference type="STRING" id="530584.SAMN05421630_105276"/>
<dbReference type="Pfam" id="PF00440">
    <property type="entry name" value="TetR_N"/>
    <property type="match status" value="1"/>
</dbReference>
<evidence type="ECO:0000313" key="6">
    <source>
        <dbReference type="Proteomes" id="UP000199494"/>
    </source>
</evidence>
<evidence type="ECO:0000256" key="4">
    <source>
        <dbReference type="ARBA" id="ARBA00023163"/>
    </source>
</evidence>
<dbReference type="Gene3D" id="1.10.357.10">
    <property type="entry name" value="Tetracycline Repressor, domain 2"/>
    <property type="match status" value="1"/>
</dbReference>
<dbReference type="EMBL" id="FMZE01000005">
    <property type="protein sequence ID" value="SDD03425.1"/>
    <property type="molecule type" value="Genomic_DNA"/>
</dbReference>
<name>A0A222VRD3_9PSEU</name>
<keyword evidence="2" id="KW-0805">Transcription regulation</keyword>
<keyword evidence="1" id="KW-0678">Repressor</keyword>
<dbReference type="PRINTS" id="PR00455">
    <property type="entry name" value="HTHTETR"/>
</dbReference>
<dbReference type="GO" id="GO:0003700">
    <property type="term" value="F:DNA-binding transcription factor activity"/>
    <property type="evidence" value="ECO:0007669"/>
    <property type="project" value="TreeGrafter"/>
</dbReference>
<evidence type="ECO:0000256" key="2">
    <source>
        <dbReference type="ARBA" id="ARBA00023015"/>
    </source>
</evidence>
<dbReference type="InterPro" id="IPR001647">
    <property type="entry name" value="HTH_TetR"/>
</dbReference>
<proteinExistence type="predicted"/>
<evidence type="ECO:0000256" key="1">
    <source>
        <dbReference type="ARBA" id="ARBA00022491"/>
    </source>
</evidence>
<reference evidence="5 6" key="1">
    <citation type="submission" date="2016-10" db="EMBL/GenBank/DDBJ databases">
        <authorList>
            <person name="de Groot N.N."/>
        </authorList>
    </citation>
    <scope>NUCLEOTIDE SEQUENCE [LARGE SCALE GENOMIC DNA]</scope>
    <source>
        <strain evidence="5 6">CGMCC 4.5506</strain>
    </source>
</reference>
<dbReference type="InterPro" id="IPR050109">
    <property type="entry name" value="HTH-type_TetR-like_transc_reg"/>
</dbReference>
<dbReference type="Gene3D" id="1.10.10.60">
    <property type="entry name" value="Homeodomain-like"/>
    <property type="match status" value="1"/>
</dbReference>
<gene>
    <name evidence="5" type="ORF">SAMN05421630_105276</name>
</gene>
<dbReference type="SUPFAM" id="SSF48498">
    <property type="entry name" value="Tetracyclin repressor-like, C-terminal domain"/>
    <property type="match status" value="1"/>
</dbReference>
<dbReference type="PROSITE" id="PS50977">
    <property type="entry name" value="HTH_TETR_2"/>
    <property type="match status" value="1"/>
</dbReference>
<dbReference type="Proteomes" id="UP000199494">
    <property type="component" value="Unassembled WGS sequence"/>
</dbReference>
<dbReference type="PANTHER" id="PTHR30055">
    <property type="entry name" value="HTH-TYPE TRANSCRIPTIONAL REGULATOR RUTR"/>
    <property type="match status" value="1"/>
</dbReference>
<dbReference type="OrthoDB" id="9779746at2"/>
<dbReference type="InterPro" id="IPR036271">
    <property type="entry name" value="Tet_transcr_reg_TetR-rel_C_sf"/>
</dbReference>
<dbReference type="GO" id="GO:0000976">
    <property type="term" value="F:transcription cis-regulatory region binding"/>
    <property type="evidence" value="ECO:0007669"/>
    <property type="project" value="TreeGrafter"/>
</dbReference>
<dbReference type="SUPFAM" id="SSF46689">
    <property type="entry name" value="Homeodomain-like"/>
    <property type="match status" value="1"/>
</dbReference>
<accession>A0A222VRD3</accession>
<organism evidence="5 6">
    <name type="scientific">Prauserella marina</name>
    <dbReference type="NCBI Taxonomy" id="530584"/>
    <lineage>
        <taxon>Bacteria</taxon>
        <taxon>Bacillati</taxon>
        <taxon>Actinomycetota</taxon>
        <taxon>Actinomycetes</taxon>
        <taxon>Pseudonocardiales</taxon>
        <taxon>Pseudonocardiaceae</taxon>
        <taxon>Prauserella</taxon>
    </lineage>
</organism>
<evidence type="ECO:0000313" key="5">
    <source>
        <dbReference type="EMBL" id="SDD03425.1"/>
    </source>
</evidence>
<dbReference type="AlphaFoldDB" id="A0A222VRD3"/>
<evidence type="ECO:0000256" key="3">
    <source>
        <dbReference type="ARBA" id="ARBA00023125"/>
    </source>
</evidence>